<sequence length="391" mass="45313">MAASLKEMTSDFVKLERFDGGHFNRWQKKMKFLLTTLKVVYVLNTTKPIERENERIAETRDRQKWENDDYICMGHILNGLSDSLFDIYQSSSSAKELWEKLETRYMLEDATNFKKSLKHKKEDISFEQLGNHLRLEEEYRKQDDTKNKTAQEKVHVMEEGNSSKNSKKRNRDFNKSHENHNGDNNNNKTKKRKGSCYYCGKPGHFKHECRFLKKKNKQKNSSASKDNLVAVISELNMIEDADSWWIDSGATRHVCKNKELFKTIDEDGSVLYMGNASTVQVKGKGSVEIEFTSGKKLTLKDVFYVPEVRKNLISVPLLNKYGFKSVFEGDKFILSKGGMFVGKGYLCENMFKCNAVNNNNNNMFSAYIAESCDLWHMRLGHNLEEVKGFVK</sequence>
<name>A0ACB0J1N6_TRIPR</name>
<evidence type="ECO:0000313" key="2">
    <source>
        <dbReference type="Proteomes" id="UP001177021"/>
    </source>
</evidence>
<proteinExistence type="predicted"/>
<comment type="caution">
    <text evidence="1">The sequence shown here is derived from an EMBL/GenBank/DDBJ whole genome shotgun (WGS) entry which is preliminary data.</text>
</comment>
<gene>
    <name evidence="1" type="ORF">MILVUS5_LOCUS8203</name>
</gene>
<dbReference type="Proteomes" id="UP001177021">
    <property type="component" value="Unassembled WGS sequence"/>
</dbReference>
<dbReference type="EMBL" id="CASHSV030000013">
    <property type="protein sequence ID" value="CAJ2637914.1"/>
    <property type="molecule type" value="Genomic_DNA"/>
</dbReference>
<keyword evidence="2" id="KW-1185">Reference proteome</keyword>
<reference evidence="1" key="1">
    <citation type="submission" date="2023-10" db="EMBL/GenBank/DDBJ databases">
        <authorList>
            <person name="Rodriguez Cubillos JULIANA M."/>
            <person name="De Vega J."/>
        </authorList>
    </citation>
    <scope>NUCLEOTIDE SEQUENCE</scope>
</reference>
<accession>A0ACB0J1N6</accession>
<evidence type="ECO:0000313" key="1">
    <source>
        <dbReference type="EMBL" id="CAJ2637914.1"/>
    </source>
</evidence>
<organism evidence="1 2">
    <name type="scientific">Trifolium pratense</name>
    <name type="common">Red clover</name>
    <dbReference type="NCBI Taxonomy" id="57577"/>
    <lineage>
        <taxon>Eukaryota</taxon>
        <taxon>Viridiplantae</taxon>
        <taxon>Streptophyta</taxon>
        <taxon>Embryophyta</taxon>
        <taxon>Tracheophyta</taxon>
        <taxon>Spermatophyta</taxon>
        <taxon>Magnoliopsida</taxon>
        <taxon>eudicotyledons</taxon>
        <taxon>Gunneridae</taxon>
        <taxon>Pentapetalae</taxon>
        <taxon>rosids</taxon>
        <taxon>fabids</taxon>
        <taxon>Fabales</taxon>
        <taxon>Fabaceae</taxon>
        <taxon>Papilionoideae</taxon>
        <taxon>50 kb inversion clade</taxon>
        <taxon>NPAAA clade</taxon>
        <taxon>Hologalegina</taxon>
        <taxon>IRL clade</taxon>
        <taxon>Trifolieae</taxon>
        <taxon>Trifolium</taxon>
    </lineage>
</organism>
<protein>
    <submittedName>
        <fullName evidence="1">Uncharacterized protein</fullName>
    </submittedName>
</protein>